<sequence>MAKCYRSDVGSLILEQRSTRDSAVTSGGYFRLWSLFSGAAFRRRIIDTVRCSGGLSRHAGADVEDLPTAKTAPKPQKRAQSGRDDDPSRSGSEKLADLLNLSGSSSPVSTKTNGNDNASDDTEIEKDAQVKKKMERFKELSSPVRMLRSDCDEERKNGAKVVRLLAKEDSEARSTLAMLGAIPPLVGMVDDGGIHAEFQTEALYALLNLGIGNELNKAAIVQAGAVHKMLKLIESSNGSPDASVSEAIVANFLALSALDANKPIIGSSGAIPFLVNTLKDLNKKSSAQAKHDSLRALYNISILPSNIPLILETDLIQYLMNSLGDMEVSERILSILSNVVSTPKGRKTVSTVPDAFTILIDVLNWTDSPGCQEKACYILMVMAHKAYADRQTMIEAGIVSALLELTLIGSTLAQKRASRILECLRVDKGKQVSGRYNGGASAVVSAPMCGSSSSAVNLDKGLKEGQEEEVMMSEERKAVKRLVHQSLQNNMRRIVKRANLPQDFVPSEHLKSLASSSTSKSLPF</sequence>
<gene>
    <name evidence="4" type="ORF">Nepgr_012719</name>
</gene>
<keyword evidence="1" id="KW-0677">Repeat</keyword>
<feature type="compositionally biased region" description="Polar residues" evidence="3">
    <location>
        <begin position="101"/>
        <end position="117"/>
    </location>
</feature>
<evidence type="ECO:0000313" key="4">
    <source>
        <dbReference type="EMBL" id="GMH10878.1"/>
    </source>
</evidence>
<dbReference type="PANTHER" id="PTHR46700:SF1">
    <property type="entry name" value="ARM REPEAT SUPERFAMILY PROTEIN"/>
    <property type="match status" value="1"/>
</dbReference>
<organism evidence="4 5">
    <name type="scientific">Nepenthes gracilis</name>
    <name type="common">Slender pitcher plant</name>
    <dbReference type="NCBI Taxonomy" id="150966"/>
    <lineage>
        <taxon>Eukaryota</taxon>
        <taxon>Viridiplantae</taxon>
        <taxon>Streptophyta</taxon>
        <taxon>Embryophyta</taxon>
        <taxon>Tracheophyta</taxon>
        <taxon>Spermatophyta</taxon>
        <taxon>Magnoliopsida</taxon>
        <taxon>eudicotyledons</taxon>
        <taxon>Gunneridae</taxon>
        <taxon>Pentapetalae</taxon>
        <taxon>Caryophyllales</taxon>
        <taxon>Nepenthaceae</taxon>
        <taxon>Nepenthes</taxon>
    </lineage>
</organism>
<evidence type="ECO:0000256" key="2">
    <source>
        <dbReference type="PROSITE-ProRule" id="PRU00259"/>
    </source>
</evidence>
<keyword evidence="5" id="KW-1185">Reference proteome</keyword>
<evidence type="ECO:0000313" key="5">
    <source>
        <dbReference type="Proteomes" id="UP001279734"/>
    </source>
</evidence>
<protein>
    <submittedName>
        <fullName evidence="4">Uncharacterized protein</fullName>
    </submittedName>
</protein>
<name>A0AAD3SGM7_NEPGR</name>
<feature type="repeat" description="ARM" evidence="2">
    <location>
        <begin position="180"/>
        <end position="224"/>
    </location>
</feature>
<dbReference type="SMART" id="SM00185">
    <property type="entry name" value="ARM"/>
    <property type="match status" value="4"/>
</dbReference>
<comment type="caution">
    <text evidence="4">The sequence shown here is derived from an EMBL/GenBank/DDBJ whole genome shotgun (WGS) entry which is preliminary data.</text>
</comment>
<dbReference type="PROSITE" id="PS50176">
    <property type="entry name" value="ARM_REPEAT"/>
    <property type="match status" value="1"/>
</dbReference>
<dbReference type="EMBL" id="BSYO01000010">
    <property type="protein sequence ID" value="GMH10878.1"/>
    <property type="molecule type" value="Genomic_DNA"/>
</dbReference>
<reference evidence="4" key="1">
    <citation type="submission" date="2023-05" db="EMBL/GenBank/DDBJ databases">
        <title>Nepenthes gracilis genome sequencing.</title>
        <authorList>
            <person name="Fukushima K."/>
        </authorList>
    </citation>
    <scope>NUCLEOTIDE SEQUENCE</scope>
    <source>
        <strain evidence="4">SING2019-196</strain>
    </source>
</reference>
<dbReference type="AlphaFoldDB" id="A0AAD3SGM7"/>
<accession>A0AAD3SGM7</accession>
<dbReference type="Proteomes" id="UP001279734">
    <property type="component" value="Unassembled WGS sequence"/>
</dbReference>
<proteinExistence type="predicted"/>
<dbReference type="InterPro" id="IPR016024">
    <property type="entry name" value="ARM-type_fold"/>
</dbReference>
<feature type="compositionally biased region" description="Basic and acidic residues" evidence="3">
    <location>
        <begin position="81"/>
        <end position="96"/>
    </location>
</feature>
<feature type="region of interest" description="Disordered" evidence="3">
    <location>
        <begin position="55"/>
        <end position="124"/>
    </location>
</feature>
<dbReference type="InterPro" id="IPR000225">
    <property type="entry name" value="Armadillo"/>
</dbReference>
<dbReference type="SUPFAM" id="SSF48371">
    <property type="entry name" value="ARM repeat"/>
    <property type="match status" value="1"/>
</dbReference>
<evidence type="ECO:0000256" key="3">
    <source>
        <dbReference type="SAM" id="MobiDB-lite"/>
    </source>
</evidence>
<dbReference type="PANTHER" id="PTHR46700">
    <property type="entry name" value="ARM REPEAT SUPERFAMILY PROTEIN"/>
    <property type="match status" value="1"/>
</dbReference>
<dbReference type="InterPro" id="IPR011989">
    <property type="entry name" value="ARM-like"/>
</dbReference>
<evidence type="ECO:0000256" key="1">
    <source>
        <dbReference type="ARBA" id="ARBA00022737"/>
    </source>
</evidence>
<dbReference type="Gene3D" id="1.25.10.10">
    <property type="entry name" value="Leucine-rich Repeat Variant"/>
    <property type="match status" value="2"/>
</dbReference>